<proteinExistence type="predicted"/>
<dbReference type="Proteomes" id="UP001214441">
    <property type="component" value="Unassembled WGS sequence"/>
</dbReference>
<comment type="caution">
    <text evidence="2">The sequence shown here is derived from an EMBL/GenBank/DDBJ whole genome shotgun (WGS) entry which is preliminary data.</text>
</comment>
<sequence>MTGPGYRIDGFAPASERVEDDFFTAALSEDMYDELAAHHTKGNTFLLLYDSAAVWDVPGTAEYVGMRVQRDFFEDSFTFEHTRQPTVPIAQNWLISRGCPPEEIELGAALGPRPADALTSRLEDVLRTNPGGRYTLLDDYTHNPSRTDEGIEVSVLVHDGHPDSAERPYRLFLEETAPSFATYTVREGAFTSSEAADAWLRKRDTPLPLAPAPASAPDRRAAAALSRTTTNAPASNQLPLPGVTPTPGTGFTRSRRLS</sequence>
<dbReference type="RefSeq" id="WP_274042309.1">
    <property type="nucleotide sequence ID" value="NZ_JANCPR020000007.1"/>
</dbReference>
<feature type="compositionally biased region" description="Low complexity" evidence="1">
    <location>
        <begin position="212"/>
        <end position="232"/>
    </location>
</feature>
<gene>
    <name evidence="2" type="ORF">NMN56_008520</name>
</gene>
<organism evidence="2 3">
    <name type="scientific">Streptomyces iconiensis</name>
    <dbReference type="NCBI Taxonomy" id="1384038"/>
    <lineage>
        <taxon>Bacteria</taxon>
        <taxon>Bacillati</taxon>
        <taxon>Actinomycetota</taxon>
        <taxon>Actinomycetes</taxon>
        <taxon>Kitasatosporales</taxon>
        <taxon>Streptomycetaceae</taxon>
        <taxon>Streptomyces</taxon>
    </lineage>
</organism>
<evidence type="ECO:0000313" key="3">
    <source>
        <dbReference type="Proteomes" id="UP001214441"/>
    </source>
</evidence>
<keyword evidence="3" id="KW-1185">Reference proteome</keyword>
<name>A0ABT6ZSH7_9ACTN</name>
<evidence type="ECO:0000313" key="2">
    <source>
        <dbReference type="EMBL" id="MDJ1131995.1"/>
    </source>
</evidence>
<protein>
    <submittedName>
        <fullName evidence="2">Uncharacterized protein</fullName>
    </submittedName>
</protein>
<dbReference type="EMBL" id="JANCPR020000007">
    <property type="protein sequence ID" value="MDJ1131995.1"/>
    <property type="molecule type" value="Genomic_DNA"/>
</dbReference>
<reference evidence="2 3" key="1">
    <citation type="submission" date="2023-05" db="EMBL/GenBank/DDBJ databases">
        <title>Streptantibioticus silvisoli sp. nov., acidotolerant actinomycetes 1 from pine litter.</title>
        <authorList>
            <person name="Swiecimska M."/>
            <person name="Golinska P."/>
            <person name="Sangal V."/>
            <person name="Wachnowicz B."/>
            <person name="Goodfellow M."/>
        </authorList>
    </citation>
    <scope>NUCLEOTIDE SEQUENCE [LARGE SCALE GENOMIC DNA]</scope>
    <source>
        <strain evidence="2 3">DSM 42109</strain>
    </source>
</reference>
<feature type="region of interest" description="Disordered" evidence="1">
    <location>
        <begin position="206"/>
        <end position="258"/>
    </location>
</feature>
<feature type="compositionally biased region" description="Low complexity" evidence="1">
    <location>
        <begin position="241"/>
        <end position="250"/>
    </location>
</feature>
<evidence type="ECO:0000256" key="1">
    <source>
        <dbReference type="SAM" id="MobiDB-lite"/>
    </source>
</evidence>
<accession>A0ABT6ZSH7</accession>